<feature type="region of interest" description="Disordered" evidence="2">
    <location>
        <begin position="1"/>
        <end position="26"/>
    </location>
</feature>
<dbReference type="AlphaFoldDB" id="D5ZNW3"/>
<dbReference type="Pfam" id="PF09084">
    <property type="entry name" value="NMT1"/>
    <property type="match status" value="1"/>
</dbReference>
<evidence type="ECO:0000259" key="3">
    <source>
        <dbReference type="SMART" id="SM00062"/>
    </source>
</evidence>
<comment type="similarity">
    <text evidence="1">Belongs to the bacterial solute-binding protein SsuA/TauA family.</text>
</comment>
<dbReference type="Gene3D" id="3.40.190.10">
    <property type="entry name" value="Periplasmic binding protein-like II"/>
    <property type="match status" value="2"/>
</dbReference>
<feature type="domain" description="Solute-binding protein family 3/N-terminal" evidence="3">
    <location>
        <begin position="64"/>
        <end position="286"/>
    </location>
</feature>
<dbReference type="CDD" id="cd01008">
    <property type="entry name" value="PBP2_NrtA_SsuA_CpmA_like"/>
    <property type="match status" value="1"/>
</dbReference>
<accession>D5ZNW3</accession>
<dbReference type="SUPFAM" id="SSF53850">
    <property type="entry name" value="Periplasmic binding protein-like II"/>
    <property type="match status" value="1"/>
</dbReference>
<protein>
    <submittedName>
        <fullName evidence="4">Predicted protein</fullName>
    </submittedName>
</protein>
<evidence type="ECO:0000256" key="2">
    <source>
        <dbReference type="SAM" id="MobiDB-lite"/>
    </source>
</evidence>
<evidence type="ECO:0000313" key="5">
    <source>
        <dbReference type="Proteomes" id="UP000003824"/>
    </source>
</evidence>
<sequence length="360" mass="38323">MGRSRTAASRHRTRPLAPEPMKDRPMKPLKTLAALPALAGLLALTGCAGSEAASASSGNGDKQTVVVRIPDPGNAGALALGKKDGSLAAALKKVNAEVEWTGSRGPFAPAAQALNADQLDIATGSITSGVTALTQKPGFKIFTATDPDLAGEGILVKKDSGINKVQDLVGKKVAVNEGGTGEYLLLKALAEHDIPEEKVERVYLRPDQTASVYKTGQVDAWAVWAAYSVAELGSGDSRFLADGAAVGSDNYNFYAVRTGFAEKHPEVLKALYRYLHDASVEERRSPEKYLNVTTDKGPTAVTGKAKEIQADILRKAGTVEPVEADDIKRFEAVAQFYLDQKVTKTKVEIEPHVLDIEELT</sequence>
<organism evidence="4 5">
    <name type="scientific">Streptomyces viridosporus (strain ATCC 14672 / DSM 40746 / JCM 4963 / KCTC 9882 / NRRL B-12104 / FH 1290)</name>
    <name type="common">Streptomyces ghanaensis</name>
    <dbReference type="NCBI Taxonomy" id="566461"/>
    <lineage>
        <taxon>Bacteria</taxon>
        <taxon>Bacillati</taxon>
        <taxon>Actinomycetota</taxon>
        <taxon>Actinomycetes</taxon>
        <taxon>Kitasatosporales</taxon>
        <taxon>Streptomycetaceae</taxon>
        <taxon>Streptomyces</taxon>
    </lineage>
</organism>
<name>D5ZNW3_STRV1</name>
<dbReference type="SMART" id="SM00062">
    <property type="entry name" value="PBPb"/>
    <property type="match status" value="1"/>
</dbReference>
<reference evidence="5" key="1">
    <citation type="submission" date="2008-12" db="EMBL/GenBank/DDBJ databases">
        <title>Annotation of Streptomyces ghanaensis ATCC 14672.</title>
        <authorList>
            <consortium name="The Broad Institute Genome Sequencing Platform"/>
            <consortium name="Broad Institute Microbial Sequencing Center"/>
            <person name="Fischbach M."/>
            <person name="Ward D."/>
            <person name="Young S."/>
            <person name="Kodira C.D."/>
            <person name="Zeng Q."/>
            <person name="Koehrsen M."/>
            <person name="Godfrey P."/>
            <person name="Alvarado L."/>
            <person name="Berlin A.M."/>
            <person name="Borenstein D."/>
            <person name="Chen Z."/>
            <person name="Engels R."/>
            <person name="Freedman E."/>
            <person name="Gellesch M."/>
            <person name="Goldberg J."/>
            <person name="Griggs A."/>
            <person name="Gujja S."/>
            <person name="Heiman D.I."/>
            <person name="Hepburn T.A."/>
            <person name="Howarth C."/>
            <person name="Jen D."/>
            <person name="Larson L."/>
            <person name="Lewis B."/>
            <person name="Mehta T."/>
            <person name="Park D."/>
            <person name="Pearson M."/>
            <person name="Roberts A."/>
            <person name="Saif S."/>
            <person name="Shea T.D."/>
            <person name="Shenoy N."/>
            <person name="Sisk P."/>
            <person name="Stolte C."/>
            <person name="Sykes S.N."/>
            <person name="Walk T."/>
            <person name="White J."/>
            <person name="Yandava C."/>
            <person name="Straight P."/>
            <person name="Clardy J."/>
            <person name="Hung D."/>
            <person name="Kolter R."/>
            <person name="Mekalanos J."/>
            <person name="Walker S."/>
            <person name="Walsh C.T."/>
            <person name="Wieland B.L.C."/>
            <person name="Ilzarbe M."/>
            <person name="Galagan J."/>
            <person name="Nusbaum C."/>
            <person name="Birren B."/>
        </authorList>
    </citation>
    <scope>NUCLEOTIDE SEQUENCE [LARGE SCALE GENOMIC DNA]</scope>
    <source>
        <strain evidence="5">ATCC 14672 / DSM 40746 / JCM 4963 / KCTC 9882 / NRRL B-12104 / FH 1290</strain>
    </source>
</reference>
<dbReference type="eggNOG" id="COG0715">
    <property type="taxonomic scope" value="Bacteria"/>
</dbReference>
<proteinExistence type="inferred from homology"/>
<dbReference type="EMBL" id="DS999641">
    <property type="protein sequence ID" value="EFE72244.2"/>
    <property type="molecule type" value="Genomic_DNA"/>
</dbReference>
<dbReference type="Proteomes" id="UP000003824">
    <property type="component" value="Unassembled WGS sequence"/>
</dbReference>
<evidence type="ECO:0000256" key="1">
    <source>
        <dbReference type="ARBA" id="ARBA00010742"/>
    </source>
</evidence>
<evidence type="ECO:0000313" key="4">
    <source>
        <dbReference type="EMBL" id="EFE72244.2"/>
    </source>
</evidence>
<gene>
    <name evidence="4" type="ORF">SSFG_07479</name>
</gene>
<dbReference type="PANTHER" id="PTHR30024">
    <property type="entry name" value="ALIPHATIC SULFONATES-BINDING PROTEIN-RELATED"/>
    <property type="match status" value="1"/>
</dbReference>
<dbReference type="PANTHER" id="PTHR30024:SF42">
    <property type="entry name" value="ALIPHATIC SULFONATES-BINDING PROTEIN-RELATED"/>
    <property type="match status" value="1"/>
</dbReference>
<dbReference type="InterPro" id="IPR015168">
    <property type="entry name" value="SsuA/THI5"/>
</dbReference>
<dbReference type="InterPro" id="IPR001638">
    <property type="entry name" value="Solute-binding_3/MltF_N"/>
</dbReference>